<sequence length="368" mass="40984">MFELSLTQQVPADTLAAEEWVESTRKLVPIVFQAFQLEEAGCYSEAIKTHQMATGLLESVANIKNVGKFNRRMYERQAEIHQERIAYLKTVRQQGGKVMLVPARTAPDTSSPCGDLSANGPLSSLSTQVEEYIIVNDTDLVGHGVRSCWFFLKKFAPSPNDVTELTHYVVQCIYDDNRPIVETMFGRPDEVFPPGGHLHTALLLQGGKQNFKFCMRRRGEGSIFQEPEDGTWEIPTKGSKKKEWSPRTFQFEGTYFVWENEDGKDTGLLSKKWGFETLYETTKSADEGGEIVGEKLAWGKIGGRGMGTWTIWVKEGLPLKLKEQVLASQVSRLMRWSMPPKKDLAGVEKGAIALTAATGLVALGSLLG</sequence>
<dbReference type="InterPro" id="IPR036181">
    <property type="entry name" value="MIT_dom_sf"/>
</dbReference>
<protein>
    <submittedName>
        <fullName evidence="1">Uncharacterized protein</fullName>
    </submittedName>
</protein>
<keyword evidence="2" id="KW-1185">Reference proteome</keyword>
<dbReference type="RefSeq" id="XP_044652987.1">
    <property type="nucleotide sequence ID" value="XM_044797052.1"/>
</dbReference>
<comment type="caution">
    <text evidence="1">The sequence shown here is derived from an EMBL/GenBank/DDBJ whole genome shotgun (WGS) entry which is preliminary data.</text>
</comment>
<evidence type="ECO:0000313" key="1">
    <source>
        <dbReference type="EMBL" id="GIZ38500.1"/>
    </source>
</evidence>
<dbReference type="AlphaFoldDB" id="A0A9P3CEH2"/>
<dbReference type="Proteomes" id="UP000825890">
    <property type="component" value="Unassembled WGS sequence"/>
</dbReference>
<dbReference type="SUPFAM" id="SSF116846">
    <property type="entry name" value="MIT domain"/>
    <property type="match status" value="1"/>
</dbReference>
<dbReference type="GeneID" id="68287492"/>
<evidence type="ECO:0000313" key="2">
    <source>
        <dbReference type="Proteomes" id="UP000825890"/>
    </source>
</evidence>
<dbReference type="OrthoDB" id="5120991at2759"/>
<gene>
    <name evidence="1" type="ORF">CKM354_000191700</name>
</gene>
<proteinExistence type="predicted"/>
<dbReference type="EMBL" id="BOLY01000001">
    <property type="protein sequence ID" value="GIZ38500.1"/>
    <property type="molecule type" value="Genomic_DNA"/>
</dbReference>
<organism evidence="1 2">
    <name type="scientific">Cercospora kikuchii</name>
    <dbReference type="NCBI Taxonomy" id="84275"/>
    <lineage>
        <taxon>Eukaryota</taxon>
        <taxon>Fungi</taxon>
        <taxon>Dikarya</taxon>
        <taxon>Ascomycota</taxon>
        <taxon>Pezizomycotina</taxon>
        <taxon>Dothideomycetes</taxon>
        <taxon>Dothideomycetidae</taxon>
        <taxon>Mycosphaerellales</taxon>
        <taxon>Mycosphaerellaceae</taxon>
        <taxon>Cercospora</taxon>
    </lineage>
</organism>
<name>A0A9P3CEH2_9PEZI</name>
<accession>A0A9P3CEH2</accession>
<reference evidence="1 2" key="1">
    <citation type="submission" date="2021-01" db="EMBL/GenBank/DDBJ databases">
        <title>Cercospora kikuchii MAFF 305040 whole genome shotgun sequence.</title>
        <authorList>
            <person name="Kashiwa T."/>
            <person name="Suzuki T."/>
        </authorList>
    </citation>
    <scope>NUCLEOTIDE SEQUENCE [LARGE SCALE GENOMIC DNA]</scope>
    <source>
        <strain evidence="1 2">MAFF 305040</strain>
    </source>
</reference>